<evidence type="ECO:0000256" key="3">
    <source>
        <dbReference type="ARBA" id="ARBA00022452"/>
    </source>
</evidence>
<keyword evidence="9 10" id="KW-0998">Cell outer membrane</keyword>
<keyword evidence="8 14" id="KW-0675">Receptor</keyword>
<keyword evidence="3 10" id="KW-1134">Transmembrane beta strand</keyword>
<evidence type="ECO:0000256" key="5">
    <source>
        <dbReference type="ARBA" id="ARBA00022729"/>
    </source>
</evidence>
<dbReference type="SUPFAM" id="SSF49464">
    <property type="entry name" value="Carboxypeptidase regulatory domain-like"/>
    <property type="match status" value="1"/>
</dbReference>
<keyword evidence="5" id="KW-0732">Signal</keyword>
<evidence type="ECO:0000313" key="15">
    <source>
        <dbReference type="Proteomes" id="UP001204772"/>
    </source>
</evidence>
<keyword evidence="6 11" id="KW-0798">TonB box</keyword>
<dbReference type="InterPro" id="IPR012910">
    <property type="entry name" value="Plug_dom"/>
</dbReference>
<dbReference type="InterPro" id="IPR008969">
    <property type="entry name" value="CarboxyPept-like_regulatory"/>
</dbReference>
<evidence type="ECO:0000256" key="7">
    <source>
        <dbReference type="ARBA" id="ARBA00023136"/>
    </source>
</evidence>
<dbReference type="InterPro" id="IPR000531">
    <property type="entry name" value="Beta-barrel_TonB"/>
</dbReference>
<organism evidence="14 15">
    <name type="scientific">Runella salmonicolor</name>
    <dbReference type="NCBI Taxonomy" id="2950278"/>
    <lineage>
        <taxon>Bacteria</taxon>
        <taxon>Pseudomonadati</taxon>
        <taxon>Bacteroidota</taxon>
        <taxon>Cytophagia</taxon>
        <taxon>Cytophagales</taxon>
        <taxon>Spirosomataceae</taxon>
        <taxon>Runella</taxon>
    </lineage>
</organism>
<feature type="domain" description="TonB-dependent receptor-like beta-barrel" evidence="12">
    <location>
        <begin position="283"/>
        <end position="725"/>
    </location>
</feature>
<evidence type="ECO:0000256" key="6">
    <source>
        <dbReference type="ARBA" id="ARBA00023077"/>
    </source>
</evidence>
<evidence type="ECO:0000259" key="13">
    <source>
        <dbReference type="Pfam" id="PF07715"/>
    </source>
</evidence>
<dbReference type="InterPro" id="IPR036942">
    <property type="entry name" value="Beta-barrel_TonB_sf"/>
</dbReference>
<keyword evidence="15" id="KW-1185">Reference proteome</keyword>
<keyword evidence="4 10" id="KW-0812">Transmembrane</keyword>
<gene>
    <name evidence="14" type="ORF">NCI00_15275</name>
</gene>
<protein>
    <submittedName>
        <fullName evidence="14">TonB-dependent receptor</fullName>
    </submittedName>
</protein>
<dbReference type="Proteomes" id="UP001204772">
    <property type="component" value="Unassembled WGS sequence"/>
</dbReference>
<feature type="domain" description="TonB-dependent receptor plug" evidence="13">
    <location>
        <begin position="129"/>
        <end position="231"/>
    </location>
</feature>
<evidence type="ECO:0000256" key="9">
    <source>
        <dbReference type="ARBA" id="ARBA00023237"/>
    </source>
</evidence>
<accession>A0ABT1FTK8</accession>
<evidence type="ECO:0000256" key="4">
    <source>
        <dbReference type="ARBA" id="ARBA00022692"/>
    </source>
</evidence>
<keyword evidence="7 10" id="KW-0472">Membrane</keyword>
<dbReference type="Gene3D" id="2.170.130.10">
    <property type="entry name" value="TonB-dependent receptor, plug domain"/>
    <property type="match status" value="1"/>
</dbReference>
<name>A0ABT1FTK8_9BACT</name>
<dbReference type="PANTHER" id="PTHR30069">
    <property type="entry name" value="TONB-DEPENDENT OUTER MEMBRANE RECEPTOR"/>
    <property type="match status" value="1"/>
</dbReference>
<comment type="subcellular location">
    <subcellularLocation>
        <location evidence="1 10">Cell outer membrane</location>
        <topology evidence="1 10">Multi-pass membrane protein</topology>
    </subcellularLocation>
</comment>
<evidence type="ECO:0000256" key="2">
    <source>
        <dbReference type="ARBA" id="ARBA00022448"/>
    </source>
</evidence>
<dbReference type="SUPFAM" id="SSF56935">
    <property type="entry name" value="Porins"/>
    <property type="match status" value="1"/>
</dbReference>
<evidence type="ECO:0000313" key="14">
    <source>
        <dbReference type="EMBL" id="MCP1383807.1"/>
    </source>
</evidence>
<dbReference type="PANTHER" id="PTHR30069:SF29">
    <property type="entry name" value="HEMOGLOBIN AND HEMOGLOBIN-HAPTOGLOBIN-BINDING PROTEIN 1-RELATED"/>
    <property type="match status" value="1"/>
</dbReference>
<dbReference type="PROSITE" id="PS52016">
    <property type="entry name" value="TONB_DEPENDENT_REC_3"/>
    <property type="match status" value="1"/>
</dbReference>
<dbReference type="Gene3D" id="2.60.40.1120">
    <property type="entry name" value="Carboxypeptidase-like, regulatory domain"/>
    <property type="match status" value="1"/>
</dbReference>
<comment type="similarity">
    <text evidence="10 11">Belongs to the TonB-dependent receptor family.</text>
</comment>
<dbReference type="Pfam" id="PF07715">
    <property type="entry name" value="Plug"/>
    <property type="match status" value="1"/>
</dbReference>
<keyword evidence="2 10" id="KW-0813">Transport</keyword>
<dbReference type="InterPro" id="IPR037066">
    <property type="entry name" value="Plug_dom_sf"/>
</dbReference>
<evidence type="ECO:0000259" key="12">
    <source>
        <dbReference type="Pfam" id="PF00593"/>
    </source>
</evidence>
<dbReference type="Gene3D" id="2.40.170.20">
    <property type="entry name" value="TonB-dependent receptor, beta-barrel domain"/>
    <property type="match status" value="1"/>
</dbReference>
<evidence type="ECO:0000256" key="11">
    <source>
        <dbReference type="RuleBase" id="RU003357"/>
    </source>
</evidence>
<dbReference type="Pfam" id="PF00593">
    <property type="entry name" value="TonB_dep_Rec_b-barrel"/>
    <property type="match status" value="1"/>
</dbReference>
<sequence length="774" mass="87101">MKNSQRVVRLFIILFFIGLLDFNTVYAQNTANCDCFVKGVVKDRETNLPIVGAVLTIKNTSKVTTTDTDGHYKFDRLCQGSYVLECKIIGYKTTRTTIALQHSAEENLNLSEDEVHLQDVEIVARRVTSLTQPSGSLQNQSLEQTRGQTLAEALQKIVGVTMLQTGASIAKPVIHGLHSNRILIINNGIRQEGQQWGSEHAPEIDPFIAKRLTVVKGAAGVRYGSDAIGGVILVEPAELPYTIGSIRGELNTVGFTNGRTGVVSGTFEGGLKKWKGFGWRLQGTLKNGGNIRTPDYFLANTGVREQNFSAAAGYRSVKFGAEVFYSQFHTNLGIFSGSHIGSTSDLLSVIQNGEPFIKADFNRAIERPNQLVDHDLLKIKAYRQFSGNRLSLTLGRQHNQRAEYDLHGPQAALKPALLFRITTLTGDMVLEHKPIAKEITGQIGFSGLHQYNFTDGRPLIPDFEQSNAGAFVIERWIRQKWEWEAGLRYDMRWLQVYRFIGQTLDQRNHQFNSWSGTVGSVFNANSHLSVRANFGTGWRPPSVNELYSKGVHHGAAAYEEGSESLRPETAYNLMGNVEYTSERFSAEIGLYHNSIQNFIYLKPQSEPILTIRGAFPYFKYVQTNATFSGADVTTEWNITPRWEHTAKISYLRAYDQAANDYLVAIPANRIENGLRYKIGTVIHSHDSFVSIGHLWVDQQKRVPPNSDFMPPPSAYHLWSIQVGGDIILTEKQKITWGIMGQNLFDTAYRDYLNRFRYYSIEQGRNFSLRLKWIF</sequence>
<dbReference type="InterPro" id="IPR039426">
    <property type="entry name" value="TonB-dep_rcpt-like"/>
</dbReference>
<proteinExistence type="inferred from homology"/>
<dbReference type="RefSeq" id="WP_253528917.1">
    <property type="nucleotide sequence ID" value="NZ_JAMZEL010000005.1"/>
</dbReference>
<evidence type="ECO:0000256" key="1">
    <source>
        <dbReference type="ARBA" id="ARBA00004571"/>
    </source>
</evidence>
<dbReference type="Pfam" id="PF13715">
    <property type="entry name" value="CarbopepD_reg_2"/>
    <property type="match status" value="1"/>
</dbReference>
<reference evidence="14 15" key="1">
    <citation type="submission" date="2022-06" db="EMBL/GenBank/DDBJ databases">
        <title>Runella sp. S5 genome sequencing.</title>
        <authorList>
            <person name="Park S."/>
        </authorList>
    </citation>
    <scope>NUCLEOTIDE SEQUENCE [LARGE SCALE GENOMIC DNA]</scope>
    <source>
        <strain evidence="14 15">S5</strain>
    </source>
</reference>
<dbReference type="EMBL" id="JAMZEL010000005">
    <property type="protein sequence ID" value="MCP1383807.1"/>
    <property type="molecule type" value="Genomic_DNA"/>
</dbReference>
<evidence type="ECO:0000256" key="10">
    <source>
        <dbReference type="PROSITE-ProRule" id="PRU01360"/>
    </source>
</evidence>
<evidence type="ECO:0000256" key="8">
    <source>
        <dbReference type="ARBA" id="ARBA00023170"/>
    </source>
</evidence>
<comment type="caution">
    <text evidence="14">The sequence shown here is derived from an EMBL/GenBank/DDBJ whole genome shotgun (WGS) entry which is preliminary data.</text>
</comment>